<evidence type="ECO:0000313" key="6">
    <source>
        <dbReference type="Proteomes" id="UP001457282"/>
    </source>
</evidence>
<dbReference type="InterPro" id="IPR023631">
    <property type="entry name" value="Amidase_dom"/>
</dbReference>
<dbReference type="EMBL" id="JBEDUW010000005">
    <property type="protein sequence ID" value="KAK9925748.1"/>
    <property type="molecule type" value="Genomic_DNA"/>
</dbReference>
<feature type="transmembrane region" description="Helical" evidence="3">
    <location>
        <begin position="6"/>
        <end position="24"/>
    </location>
</feature>
<dbReference type="PANTHER" id="PTHR46310:SF5">
    <property type="entry name" value="OUTER ENVELOPE PROTEIN 64, CHLOROPLASTIC"/>
    <property type="match status" value="1"/>
</dbReference>
<gene>
    <name evidence="5" type="ORF">M0R45_023014</name>
</gene>
<feature type="repeat" description="TPR" evidence="1">
    <location>
        <begin position="475"/>
        <end position="508"/>
    </location>
</feature>
<dbReference type="Gene3D" id="3.90.1300.10">
    <property type="entry name" value="Amidase signature (AS) domain"/>
    <property type="match status" value="1"/>
</dbReference>
<dbReference type="PANTHER" id="PTHR46310">
    <property type="entry name" value="AMIDASE 1"/>
    <property type="match status" value="1"/>
</dbReference>
<keyword evidence="1" id="KW-0802">TPR repeat</keyword>
<protein>
    <recommendedName>
        <fullName evidence="4">Amidase domain-containing protein</fullName>
    </recommendedName>
</protein>
<sequence>MGGSQAASLWVLLGLGLAGILIMTRKLKQAIREDFGAFVERLQLLPPPQPAPPKAPHPLTALTFAVSDVFEIEGYVTGFGHPEWERTHDKASRTSPVVSTLVEGGATCVGKTVVDELAYSISGENEHYSTPTNPAAPSRTPGGSSSGAAVAVAANLVDFSLGIDTVGGVRVPAAFCGIMGFRPSHGAVSHTGIIPVSTSLDTVGWFAKDPKVLGQVGHVLLQLPYAVSRSPRQIVIADDCLQKVKIPVDRIAQVVIKSTEKLFGKQVLKHENLEEYLNSKVPSLRKFHSEKTNGVVKASSIKLLANVVQFLQRHEFKRNHDKWINLVKPVLDPATSAQICEPLESSDMEVEICKSIKNELHAAVNSLLKDDGILVIPTIADPPSKLGGKAILSEDFRSRAFGLLSIASLSGCCQVTIPLGLHDKSPVSVSFIARHGGDRFLLDTLQTMYASLQEQADLVTNTKLSKNALTREQSAEVSKEKGNKAYKDKEYQKAIGFYSEAIKLSGNNATYYSNRAAAYLEIGSFVQAEADCTQAINLDKKNVKAYFRRGTAREVLGYYKEAIEDFRYAHVLEPTNKRAAVAAERLRKLFQ</sequence>
<dbReference type="PROSITE" id="PS50005">
    <property type="entry name" value="TPR"/>
    <property type="match status" value="2"/>
</dbReference>
<feature type="domain" description="Amidase" evidence="4">
    <location>
        <begin position="56"/>
        <end position="442"/>
    </location>
</feature>
<accession>A0AAW1WM95</accession>
<dbReference type="Proteomes" id="UP001457282">
    <property type="component" value="Unassembled WGS sequence"/>
</dbReference>
<dbReference type="Pfam" id="PF01425">
    <property type="entry name" value="Amidase"/>
    <property type="match status" value="1"/>
</dbReference>
<keyword evidence="3" id="KW-0472">Membrane</keyword>
<evidence type="ECO:0000259" key="4">
    <source>
        <dbReference type="Pfam" id="PF01425"/>
    </source>
</evidence>
<name>A0AAW1WM95_RUBAR</name>
<proteinExistence type="predicted"/>
<comment type="caution">
    <text evidence="5">The sequence shown here is derived from an EMBL/GenBank/DDBJ whole genome shotgun (WGS) entry which is preliminary data.</text>
</comment>
<dbReference type="InterPro" id="IPR019734">
    <property type="entry name" value="TPR_rpt"/>
</dbReference>
<evidence type="ECO:0000256" key="3">
    <source>
        <dbReference type="SAM" id="Phobius"/>
    </source>
</evidence>
<dbReference type="SUPFAM" id="SSF48452">
    <property type="entry name" value="TPR-like"/>
    <property type="match status" value="1"/>
</dbReference>
<dbReference type="SUPFAM" id="SSF75304">
    <property type="entry name" value="Amidase signature (AS) enzymes"/>
    <property type="match status" value="1"/>
</dbReference>
<reference evidence="5 6" key="1">
    <citation type="journal article" date="2023" name="G3 (Bethesda)">
        <title>A chromosome-length genome assembly and annotation of blackberry (Rubus argutus, cv. 'Hillquist').</title>
        <authorList>
            <person name="Bruna T."/>
            <person name="Aryal R."/>
            <person name="Dudchenko O."/>
            <person name="Sargent D.J."/>
            <person name="Mead D."/>
            <person name="Buti M."/>
            <person name="Cavallini A."/>
            <person name="Hytonen T."/>
            <person name="Andres J."/>
            <person name="Pham M."/>
            <person name="Weisz D."/>
            <person name="Mascagni F."/>
            <person name="Usai G."/>
            <person name="Natali L."/>
            <person name="Bassil N."/>
            <person name="Fernandez G.E."/>
            <person name="Lomsadze A."/>
            <person name="Armour M."/>
            <person name="Olukolu B."/>
            <person name="Poorten T."/>
            <person name="Britton C."/>
            <person name="Davik J."/>
            <person name="Ashrafi H."/>
            <person name="Aiden E.L."/>
            <person name="Borodovsky M."/>
            <person name="Worthington M."/>
        </authorList>
    </citation>
    <scope>NUCLEOTIDE SEQUENCE [LARGE SCALE GENOMIC DNA]</scope>
    <source>
        <strain evidence="5">PI 553951</strain>
    </source>
</reference>
<evidence type="ECO:0000256" key="2">
    <source>
        <dbReference type="SAM" id="MobiDB-lite"/>
    </source>
</evidence>
<dbReference type="InterPro" id="IPR011990">
    <property type="entry name" value="TPR-like_helical_dom_sf"/>
</dbReference>
<feature type="repeat" description="TPR" evidence="1">
    <location>
        <begin position="543"/>
        <end position="576"/>
    </location>
</feature>
<feature type="region of interest" description="Disordered" evidence="2">
    <location>
        <begin position="125"/>
        <end position="144"/>
    </location>
</feature>
<dbReference type="FunFam" id="3.90.1300.10:FF:000004">
    <property type="entry name" value="Outer envelope protein 64, mitochondrial"/>
    <property type="match status" value="1"/>
</dbReference>
<dbReference type="Gene3D" id="1.25.40.10">
    <property type="entry name" value="Tetratricopeptide repeat domain"/>
    <property type="match status" value="1"/>
</dbReference>
<keyword evidence="3" id="KW-0812">Transmembrane</keyword>
<evidence type="ECO:0000313" key="5">
    <source>
        <dbReference type="EMBL" id="KAK9925748.1"/>
    </source>
</evidence>
<dbReference type="InterPro" id="IPR036928">
    <property type="entry name" value="AS_sf"/>
</dbReference>
<keyword evidence="6" id="KW-1185">Reference proteome</keyword>
<dbReference type="SMART" id="SM00028">
    <property type="entry name" value="TPR"/>
    <property type="match status" value="3"/>
</dbReference>
<evidence type="ECO:0000256" key="1">
    <source>
        <dbReference type="PROSITE-ProRule" id="PRU00339"/>
    </source>
</evidence>
<dbReference type="AlphaFoldDB" id="A0AAW1WM95"/>
<keyword evidence="3" id="KW-1133">Transmembrane helix</keyword>
<organism evidence="5 6">
    <name type="scientific">Rubus argutus</name>
    <name type="common">Southern blackberry</name>
    <dbReference type="NCBI Taxonomy" id="59490"/>
    <lineage>
        <taxon>Eukaryota</taxon>
        <taxon>Viridiplantae</taxon>
        <taxon>Streptophyta</taxon>
        <taxon>Embryophyta</taxon>
        <taxon>Tracheophyta</taxon>
        <taxon>Spermatophyta</taxon>
        <taxon>Magnoliopsida</taxon>
        <taxon>eudicotyledons</taxon>
        <taxon>Gunneridae</taxon>
        <taxon>Pentapetalae</taxon>
        <taxon>rosids</taxon>
        <taxon>fabids</taxon>
        <taxon>Rosales</taxon>
        <taxon>Rosaceae</taxon>
        <taxon>Rosoideae</taxon>
        <taxon>Rosoideae incertae sedis</taxon>
        <taxon>Rubus</taxon>
    </lineage>
</organism>